<reference evidence="6" key="1">
    <citation type="submission" date="2025-08" db="UniProtKB">
        <authorList>
            <consortium name="RefSeq"/>
        </authorList>
    </citation>
    <scope>IDENTIFICATION</scope>
    <source>
        <tissue evidence="6">Whole organism</tissue>
    </source>
</reference>
<evidence type="ECO:0000313" key="5">
    <source>
        <dbReference type="Proteomes" id="UP000694843"/>
    </source>
</evidence>
<dbReference type="PRINTS" id="PR02055">
    <property type="entry name" value="PROTEINF105"/>
</dbReference>
<dbReference type="Pfam" id="PF16218">
    <property type="entry name" value="Peptidase_C101"/>
    <property type="match status" value="1"/>
</dbReference>
<feature type="compositionally biased region" description="Low complexity" evidence="4">
    <location>
        <begin position="306"/>
        <end position="315"/>
    </location>
</feature>
<sequence length="1320" mass="142834">MAVQSEDSVASWQLPGSRKAHSPTIYLDLASSVIRGSVDTLLSSSALKPPARETAAMIYYTLDPQFGALLFSLYSRNERCSLFVDPFASCSFPPATGTDLLTQAQSALLQLLEIGQHYACFLSQVRAGSVVLLVGVGSLVCWRLWTQWRYGDDEADGAVDSRGPSPKVTPRRSEAASSRRLGILASLLEEELVQEDGGGGDDEDPALIQLLYLLKENFFDIAPGRYFGPDSPGYEQSRGAGVAVLPGDLQSRCASKRRSEREQLLGAPPVDASTPSSSSSAASPSEQRYLADHSASASSRDKEESSSSGGEESVAEARAAARCRRRRKKISRTRLCELQSRDSESCTPETRDVSQESTREIEFAKRCYFANPGSDDDGGSTDAMGEPCEDVWSGAPYSDLLERMRSRQVRRSLSRDPSVCSNMSDLMSPNSSHFRLPFKREDSVCSNLSDFTVSECSELSMDVSVKEEVNNTFRCLEEIEQDLDELKTSVLQMDEEVALFATKPNPYSLKMTFSDYSLSSKEDNDSLPHLHDESSCLDVQQVVLVGAASASSDARVRELPGLPAPVNDDKVPAVLTLSGGKTVNGISATRQLSDTEAEASLEWDSPRHGWSTVQPSEAVTQSVAHKEEALVSLEWDHGGVKQLPEPALPLRRHGSPHDFHDNTALGLQKMEGFEEYKKTCRRSQLLPDHSSLELDLELELNGPALLPPSIGPDQCQASPIPTPLLQGAEGLPSIKGKKSLMTESTDSAIVTSMTASGLGNFELTASVTAVMEGSTDSAIYSAPGSRSATASPVPQSFLPLSSAGVGCCRRADNDACPRRDGGSSRCSSAGRDVREDSDWRGGGRRWGSAESGFAEPDSDGPAACLEPLAEVRERSENSSCSSSSRSSPAHVGTAPVCELQKANSCSSSRGLNLLLLDADRFNGNTDDLRHVPVSVQNKINVSFNASTSPVTNCRNSTSPLLNIDNATSPPSNLNNSVYSDTDNLCANNGNKCFIPESVREFNRVNALQITESLDTSHDDALNSNLAGMGTSLSLQSGGQEQNRRASRERSSSPASRSVVAIGERVDLVAYCAREWRGETGKAHAVRRGYESIERRLGLRGLRGVRGDQYCAVRAAVFQALAGAVPTPRAAPAFARLMAEVAGGAAWILSWSFGSRLHYGSTIDGMRDCLETLDNVSDGLIGQADRCAALVELLNSDERLDLQLCEAVKLHMLASALQLHSVNACGGNVPLFAMIIFARETSQNPEQFLRNHLNCVGDTAGLEQIEMFLLGHSLKATLQVVRPSFYDQEDFICYYPDTKLDEWPQLTLIAEDDRHYNVLVE</sequence>
<evidence type="ECO:0000256" key="4">
    <source>
        <dbReference type="SAM" id="MobiDB-lite"/>
    </source>
</evidence>
<feature type="region of interest" description="Disordered" evidence="4">
    <location>
        <begin position="252"/>
        <end position="315"/>
    </location>
</feature>
<accession>A0A979FTC4</accession>
<dbReference type="GeneID" id="108678441"/>
<dbReference type="PRINTS" id="PR02056">
    <property type="entry name" value="PROTEINF105A"/>
</dbReference>
<feature type="region of interest" description="Disordered" evidence="4">
    <location>
        <begin position="1018"/>
        <end position="1056"/>
    </location>
</feature>
<comment type="subcellular location">
    <subcellularLocation>
        <location evidence="1">Cytoplasm</location>
    </subcellularLocation>
</comment>
<dbReference type="InterPro" id="IPR023236">
    <property type="entry name" value="OTULINL"/>
</dbReference>
<dbReference type="RefSeq" id="XP_047739858.1">
    <property type="nucleotide sequence ID" value="XM_047883902.1"/>
</dbReference>
<dbReference type="Proteomes" id="UP000694843">
    <property type="component" value="Unplaced"/>
</dbReference>
<feature type="region of interest" description="Disordered" evidence="4">
    <location>
        <begin position="338"/>
        <end position="357"/>
    </location>
</feature>
<feature type="compositionally biased region" description="Polar residues" evidence="4">
    <location>
        <begin position="1021"/>
        <end position="1040"/>
    </location>
</feature>
<dbReference type="GO" id="GO:1990108">
    <property type="term" value="P:protein linear deubiquitination"/>
    <property type="evidence" value="ECO:0007669"/>
    <property type="project" value="TreeGrafter"/>
</dbReference>
<feature type="compositionally biased region" description="Basic and acidic residues" evidence="4">
    <location>
        <begin position="339"/>
        <end position="357"/>
    </location>
</feature>
<feature type="region of interest" description="Disordered" evidence="4">
    <location>
        <begin position="155"/>
        <end position="176"/>
    </location>
</feature>
<proteinExistence type="inferred from homology"/>
<evidence type="ECO:0000256" key="3">
    <source>
        <dbReference type="ARBA" id="ARBA00022490"/>
    </source>
</evidence>
<feature type="region of interest" description="Disordered" evidence="4">
    <location>
        <begin position="815"/>
        <end position="863"/>
    </location>
</feature>
<comment type="similarity">
    <text evidence="2">Belongs to the peptidase C65 family. Otulin subfamily.</text>
</comment>
<name>A0A979FTC4_HYAAZ</name>
<protein>
    <submittedName>
        <fullName evidence="6">Uncharacterized protein LOC108678441 isoform X1</fullName>
    </submittedName>
</protein>
<evidence type="ECO:0000256" key="1">
    <source>
        <dbReference type="ARBA" id="ARBA00004496"/>
    </source>
</evidence>
<dbReference type="CDD" id="cd22790">
    <property type="entry name" value="OTU_OTUL-like"/>
    <property type="match status" value="1"/>
</dbReference>
<dbReference type="PANTHER" id="PTHR33662:SF3">
    <property type="entry name" value="FIBROUS SHEATH CABYR-BINDING PROTEIN-LIKE-RELATED"/>
    <property type="match status" value="1"/>
</dbReference>
<keyword evidence="5" id="KW-1185">Reference proteome</keyword>
<gene>
    <name evidence="6" type="primary">LOC108678441</name>
</gene>
<feature type="compositionally biased region" description="Basic and acidic residues" evidence="4">
    <location>
        <begin position="1041"/>
        <end position="1050"/>
    </location>
</feature>
<dbReference type="GO" id="GO:0004843">
    <property type="term" value="F:cysteine-type deubiquitinase activity"/>
    <property type="evidence" value="ECO:0007669"/>
    <property type="project" value="TreeGrafter"/>
</dbReference>
<organism evidence="5 6">
    <name type="scientific">Hyalella azteca</name>
    <name type="common">Amphipod</name>
    <dbReference type="NCBI Taxonomy" id="294128"/>
    <lineage>
        <taxon>Eukaryota</taxon>
        <taxon>Metazoa</taxon>
        <taxon>Ecdysozoa</taxon>
        <taxon>Arthropoda</taxon>
        <taxon>Crustacea</taxon>
        <taxon>Multicrustacea</taxon>
        <taxon>Malacostraca</taxon>
        <taxon>Eumalacostraca</taxon>
        <taxon>Peracarida</taxon>
        <taxon>Amphipoda</taxon>
        <taxon>Senticaudata</taxon>
        <taxon>Talitrida</taxon>
        <taxon>Talitroidea</taxon>
        <taxon>Hyalellidae</taxon>
        <taxon>Hyalella</taxon>
    </lineage>
</organism>
<evidence type="ECO:0000256" key="2">
    <source>
        <dbReference type="ARBA" id="ARBA00010267"/>
    </source>
</evidence>
<dbReference type="OrthoDB" id="6288034at2759"/>
<feature type="compositionally biased region" description="Basic and acidic residues" evidence="4">
    <location>
        <begin position="831"/>
        <end position="841"/>
    </location>
</feature>
<keyword evidence="3" id="KW-0963">Cytoplasm</keyword>
<evidence type="ECO:0000313" key="6">
    <source>
        <dbReference type="RefSeq" id="XP_047739858.1"/>
    </source>
</evidence>
<dbReference type="InterPro" id="IPR023235">
    <property type="entry name" value="FAM105"/>
</dbReference>
<dbReference type="KEGG" id="hazt:108678441"/>
<dbReference type="PANTHER" id="PTHR33662">
    <property type="entry name" value="OTU DEUBIQUITINASE WITH LINEAR LINKAGE-SPECIFICITY A-RELATED"/>
    <property type="match status" value="1"/>
</dbReference>
<feature type="compositionally biased region" description="Low complexity" evidence="4">
    <location>
        <begin position="267"/>
        <end position="285"/>
    </location>
</feature>
<dbReference type="GO" id="GO:0005737">
    <property type="term" value="C:cytoplasm"/>
    <property type="evidence" value="ECO:0007669"/>
    <property type="project" value="UniProtKB-SubCell"/>
</dbReference>